<proteinExistence type="predicted"/>
<feature type="compositionally biased region" description="Polar residues" evidence="1">
    <location>
        <begin position="414"/>
        <end position="423"/>
    </location>
</feature>
<feature type="region of interest" description="Disordered" evidence="1">
    <location>
        <begin position="229"/>
        <end position="300"/>
    </location>
</feature>
<feature type="compositionally biased region" description="Polar residues" evidence="1">
    <location>
        <begin position="514"/>
        <end position="529"/>
    </location>
</feature>
<evidence type="ECO:0000256" key="1">
    <source>
        <dbReference type="SAM" id="MobiDB-lite"/>
    </source>
</evidence>
<reference evidence="2 3" key="1">
    <citation type="journal article" date="2020" name="Microbiol. Resour. Announc.">
        <title>Draft Genome Sequence of a Cladosporium Species Isolated from the Mesophotic Ascidian Didemnum maculosum.</title>
        <authorList>
            <person name="Gioti A."/>
            <person name="Siaperas R."/>
            <person name="Nikolaivits E."/>
            <person name="Le Goff G."/>
            <person name="Ouazzani J."/>
            <person name="Kotoulas G."/>
            <person name="Topakas E."/>
        </authorList>
    </citation>
    <scope>NUCLEOTIDE SEQUENCE [LARGE SCALE GENOMIC DNA]</scope>
    <source>
        <strain evidence="2 3">TM138-S3</strain>
    </source>
</reference>
<dbReference type="Gene3D" id="6.10.140.100">
    <property type="match status" value="1"/>
</dbReference>
<name>A0AB34KLF5_9PEZI</name>
<feature type="compositionally biased region" description="Basic and acidic residues" evidence="1">
    <location>
        <begin position="183"/>
        <end position="195"/>
    </location>
</feature>
<dbReference type="InterPro" id="IPR003903">
    <property type="entry name" value="UIM_dom"/>
</dbReference>
<evidence type="ECO:0000313" key="2">
    <source>
        <dbReference type="EMBL" id="KAL1585809.1"/>
    </source>
</evidence>
<dbReference type="SMART" id="SM00726">
    <property type="entry name" value="UIM"/>
    <property type="match status" value="2"/>
</dbReference>
<protein>
    <submittedName>
        <fullName evidence="2">Uncharacterized protein</fullName>
    </submittedName>
</protein>
<dbReference type="AlphaFoldDB" id="A0AB34KLF5"/>
<feature type="compositionally biased region" description="Low complexity" evidence="1">
    <location>
        <begin position="144"/>
        <end position="157"/>
    </location>
</feature>
<dbReference type="Proteomes" id="UP000803884">
    <property type="component" value="Unassembled WGS sequence"/>
</dbReference>
<feature type="region of interest" description="Disordered" evidence="1">
    <location>
        <begin position="137"/>
        <end position="207"/>
    </location>
</feature>
<dbReference type="GeneID" id="96006460"/>
<feature type="region of interest" description="Disordered" evidence="1">
    <location>
        <begin position="407"/>
        <end position="538"/>
    </location>
</feature>
<feature type="compositionally biased region" description="Polar residues" evidence="1">
    <location>
        <begin position="280"/>
        <end position="298"/>
    </location>
</feature>
<accession>A0AB34KLF5</accession>
<feature type="region of interest" description="Disordered" evidence="1">
    <location>
        <begin position="317"/>
        <end position="395"/>
    </location>
</feature>
<dbReference type="EMBL" id="JAAQHG020000017">
    <property type="protein sequence ID" value="KAL1585809.1"/>
    <property type="molecule type" value="Genomic_DNA"/>
</dbReference>
<feature type="compositionally biased region" description="Basic and acidic residues" evidence="1">
    <location>
        <begin position="161"/>
        <end position="170"/>
    </location>
</feature>
<feature type="compositionally biased region" description="Low complexity" evidence="1">
    <location>
        <begin position="433"/>
        <end position="444"/>
    </location>
</feature>
<evidence type="ECO:0000313" key="3">
    <source>
        <dbReference type="Proteomes" id="UP000803884"/>
    </source>
</evidence>
<sequence length="586" mass="63418">MPAAAVKGIIISISIITALGIAVLENPQVQQWLEEQRRNLAELLRTIGPDLDPQSRREAEAFAFEGRTPSNDEAIRREMQASRDAAAVATGRSAVSPSNTVRRIPVRGPEDDEAAEERRRLGREYLARRNRDMLELQEKRGIITSPTTETPPMSPTSFDAMVDKEGKLRSSDAALPTPPQAESEVKPQEMSEVEKPIPVGETSSPSVAASGWQMGAALANPFGDEFEMERSITPKPPVPPKIKLEKRPQPTPEAVQEQQVPETRQEELSYEEQLAIALSLSESEGSKPSATVRRGTQQEYDDDLRAAIEASLRDMDGQQAAHAVANAAPDTPRIAPSQQQPLVDLTPDPPTSAPQDLPQGDWRSLFDHAVWTEEQKAADPPVSVPTPAVIADEDDLYSVTPQLTRARLAVHDTAQGSSRSSSPKKPYDPVHEAASSQQQQQPQPLDASFYSAQSRSTSPPTSHTVSHGSTQPQLIDVSEATPSVAEEQSVTSRSRASSFTFSNASGSEAFASFPGTSREQTPSQQTASAARSEFSDVEVIDVVEDSDVDMLSEEGDGVATPDSWTEVGSQDGDSEISREDAPVLTH</sequence>
<comment type="caution">
    <text evidence="2">The sequence shown here is derived from an EMBL/GenBank/DDBJ whole genome shotgun (WGS) entry which is preliminary data.</text>
</comment>
<dbReference type="PROSITE" id="PS50330">
    <property type="entry name" value="UIM"/>
    <property type="match status" value="1"/>
</dbReference>
<dbReference type="RefSeq" id="XP_069228915.1">
    <property type="nucleotide sequence ID" value="XM_069373622.1"/>
</dbReference>
<gene>
    <name evidence="2" type="ORF">WHR41_05016</name>
</gene>
<feature type="compositionally biased region" description="Basic and acidic residues" evidence="1">
    <location>
        <begin position="364"/>
        <end position="377"/>
    </location>
</feature>
<keyword evidence="3" id="KW-1185">Reference proteome</keyword>
<feature type="compositionally biased region" description="Low complexity" evidence="1">
    <location>
        <begin position="489"/>
        <end position="505"/>
    </location>
</feature>
<organism evidence="2 3">
    <name type="scientific">Cladosporium halotolerans</name>
    <dbReference type="NCBI Taxonomy" id="1052096"/>
    <lineage>
        <taxon>Eukaryota</taxon>
        <taxon>Fungi</taxon>
        <taxon>Dikarya</taxon>
        <taxon>Ascomycota</taxon>
        <taxon>Pezizomycotina</taxon>
        <taxon>Dothideomycetes</taxon>
        <taxon>Dothideomycetidae</taxon>
        <taxon>Cladosporiales</taxon>
        <taxon>Cladosporiaceae</taxon>
        <taxon>Cladosporium</taxon>
    </lineage>
</organism>
<feature type="compositionally biased region" description="Basic and acidic residues" evidence="1">
    <location>
        <begin position="575"/>
        <end position="586"/>
    </location>
</feature>
<feature type="region of interest" description="Disordered" evidence="1">
    <location>
        <begin position="88"/>
        <end position="118"/>
    </location>
</feature>
<feature type="compositionally biased region" description="Low complexity" evidence="1">
    <location>
        <begin position="454"/>
        <end position="470"/>
    </location>
</feature>
<feature type="region of interest" description="Disordered" evidence="1">
    <location>
        <begin position="551"/>
        <end position="586"/>
    </location>
</feature>